<gene>
    <name evidence="1" type="ORF">DSO57_1002482</name>
</gene>
<proteinExistence type="predicted"/>
<reference evidence="1" key="1">
    <citation type="submission" date="2022-04" db="EMBL/GenBank/DDBJ databases">
        <title>Genome of the entomopathogenic fungus Entomophthora muscae.</title>
        <authorList>
            <person name="Elya C."/>
            <person name="Lovett B.R."/>
            <person name="Lee E."/>
            <person name="Macias A.M."/>
            <person name="Hajek A.E."/>
            <person name="De Bivort B.L."/>
            <person name="Kasson M.T."/>
            <person name="De Fine Licht H.H."/>
            <person name="Stajich J.E."/>
        </authorList>
    </citation>
    <scope>NUCLEOTIDE SEQUENCE</scope>
    <source>
        <strain evidence="1">Berkeley</strain>
    </source>
</reference>
<dbReference type="EMBL" id="QTSX02002135">
    <property type="protein sequence ID" value="KAJ9078856.1"/>
    <property type="molecule type" value="Genomic_DNA"/>
</dbReference>
<accession>A0ACC2TWK8</accession>
<evidence type="ECO:0000313" key="1">
    <source>
        <dbReference type="EMBL" id="KAJ9078856.1"/>
    </source>
</evidence>
<dbReference type="Proteomes" id="UP001165960">
    <property type="component" value="Unassembled WGS sequence"/>
</dbReference>
<sequence length="238" mass="26625">MNSLRLFLTALISGAYAKTLKDFCQSGVKDITIGFESEKNLSFCKNGECLLSKQDIEDCPGVDFFAGYKLSQKDFPFIFDPKLIEHAKLVDVISGAKKTFLPTAPKAEKVAYKGLNIYFDFTDTSGARTLLSAFRDHSHLILTLDATNTWAKQIQDFNLKGLKRIVLKAKDANEFINAVEEVAVPNAPVYVIFTNGNQQEQIKLAREKTNWNLNHAITEAIRDNPSFADGFTICTEKQ</sequence>
<comment type="caution">
    <text evidence="1">The sequence shown here is derived from an EMBL/GenBank/DDBJ whole genome shotgun (WGS) entry which is preliminary data.</text>
</comment>
<protein>
    <submittedName>
        <fullName evidence="1">Uncharacterized protein</fullName>
    </submittedName>
</protein>
<name>A0ACC2TWK8_9FUNG</name>
<evidence type="ECO:0000313" key="2">
    <source>
        <dbReference type="Proteomes" id="UP001165960"/>
    </source>
</evidence>
<organism evidence="1 2">
    <name type="scientific">Entomophthora muscae</name>
    <dbReference type="NCBI Taxonomy" id="34485"/>
    <lineage>
        <taxon>Eukaryota</taxon>
        <taxon>Fungi</taxon>
        <taxon>Fungi incertae sedis</taxon>
        <taxon>Zoopagomycota</taxon>
        <taxon>Entomophthoromycotina</taxon>
        <taxon>Entomophthoromycetes</taxon>
        <taxon>Entomophthorales</taxon>
        <taxon>Entomophthoraceae</taxon>
        <taxon>Entomophthora</taxon>
    </lineage>
</organism>
<keyword evidence="2" id="KW-1185">Reference proteome</keyword>